<dbReference type="OrthoDB" id="3836772at2759"/>
<gene>
    <name evidence="2" type="ORF">IFR04_006340</name>
</gene>
<feature type="signal peptide" evidence="1">
    <location>
        <begin position="1"/>
        <end position="18"/>
    </location>
</feature>
<comment type="caution">
    <text evidence="2">The sequence shown here is derived from an EMBL/GenBank/DDBJ whole genome shotgun (WGS) entry which is preliminary data.</text>
</comment>
<proteinExistence type="predicted"/>
<name>A0A8H7W7Y8_9HELO</name>
<evidence type="ECO:0000313" key="2">
    <source>
        <dbReference type="EMBL" id="KAG4420520.1"/>
    </source>
</evidence>
<dbReference type="AlphaFoldDB" id="A0A8H7W7Y8"/>
<feature type="chain" id="PRO_5034273066" description="AA1-like domain-containing protein" evidence="1">
    <location>
        <begin position="19"/>
        <end position="147"/>
    </location>
</feature>
<evidence type="ECO:0000256" key="1">
    <source>
        <dbReference type="SAM" id="SignalP"/>
    </source>
</evidence>
<organism evidence="2 3">
    <name type="scientific">Cadophora malorum</name>
    <dbReference type="NCBI Taxonomy" id="108018"/>
    <lineage>
        <taxon>Eukaryota</taxon>
        <taxon>Fungi</taxon>
        <taxon>Dikarya</taxon>
        <taxon>Ascomycota</taxon>
        <taxon>Pezizomycotina</taxon>
        <taxon>Leotiomycetes</taxon>
        <taxon>Helotiales</taxon>
        <taxon>Ploettnerulaceae</taxon>
        <taxon>Cadophora</taxon>
    </lineage>
</organism>
<protein>
    <recommendedName>
        <fullName evidence="4">AA1-like domain-containing protein</fullName>
    </recommendedName>
</protein>
<dbReference type="EMBL" id="JAFJYH010000082">
    <property type="protein sequence ID" value="KAG4420520.1"/>
    <property type="molecule type" value="Genomic_DNA"/>
</dbReference>
<keyword evidence="1" id="KW-0732">Signal</keyword>
<dbReference type="Proteomes" id="UP000664132">
    <property type="component" value="Unassembled WGS sequence"/>
</dbReference>
<evidence type="ECO:0000313" key="3">
    <source>
        <dbReference type="Proteomes" id="UP000664132"/>
    </source>
</evidence>
<evidence type="ECO:0008006" key="4">
    <source>
        <dbReference type="Google" id="ProtNLM"/>
    </source>
</evidence>
<accession>A0A8H7W7Y8</accession>
<keyword evidence="3" id="KW-1185">Reference proteome</keyword>
<sequence length="147" mass="16272">MRLSIFSIFTALSTAVFAHPTAEANSLQARTNGWAIKNFTRTSTSPTSPVTYTLILDTYGSLTNCTITDTASPSWYHAWYDLPCNNASPSPFHLSWGWDYPGDFTVLTVESFPASGPRLQAFFGYDHPNAKLPGTVYYPDQGYNTPQ</sequence>
<reference evidence="2" key="1">
    <citation type="submission" date="2021-02" db="EMBL/GenBank/DDBJ databases">
        <title>Genome sequence Cadophora malorum strain M34.</title>
        <authorList>
            <person name="Stefanovic E."/>
            <person name="Vu D."/>
            <person name="Scully C."/>
            <person name="Dijksterhuis J."/>
            <person name="Roader J."/>
            <person name="Houbraken J."/>
        </authorList>
    </citation>
    <scope>NUCLEOTIDE SEQUENCE</scope>
    <source>
        <strain evidence="2">M34</strain>
    </source>
</reference>